<feature type="compositionally biased region" description="Polar residues" evidence="1">
    <location>
        <begin position="9"/>
        <end position="24"/>
    </location>
</feature>
<organism evidence="2 3">
    <name type="scientific">Acanthoscelides obtectus</name>
    <name type="common">Bean weevil</name>
    <name type="synonym">Bruchus obtectus</name>
    <dbReference type="NCBI Taxonomy" id="200917"/>
    <lineage>
        <taxon>Eukaryota</taxon>
        <taxon>Metazoa</taxon>
        <taxon>Ecdysozoa</taxon>
        <taxon>Arthropoda</taxon>
        <taxon>Hexapoda</taxon>
        <taxon>Insecta</taxon>
        <taxon>Pterygota</taxon>
        <taxon>Neoptera</taxon>
        <taxon>Endopterygota</taxon>
        <taxon>Coleoptera</taxon>
        <taxon>Polyphaga</taxon>
        <taxon>Cucujiformia</taxon>
        <taxon>Chrysomeloidea</taxon>
        <taxon>Chrysomelidae</taxon>
        <taxon>Bruchinae</taxon>
        <taxon>Bruchini</taxon>
        <taxon>Acanthoscelides</taxon>
    </lineage>
</organism>
<sequence>MAVLPGRSVSPQRGTAHVSRQPSARRSVYAFTAPCRALLVFASFFSGGVHYRALDCLSVLALRLFQYNS</sequence>
<dbReference type="AlphaFoldDB" id="A0A9P0KTT5"/>
<name>A0A9P0KTT5_ACAOB</name>
<gene>
    <name evidence="2" type="ORF">ACAOBT_LOCUS14586</name>
</gene>
<protein>
    <submittedName>
        <fullName evidence="2">Uncharacterized protein</fullName>
    </submittedName>
</protein>
<evidence type="ECO:0000313" key="2">
    <source>
        <dbReference type="EMBL" id="CAH1981634.1"/>
    </source>
</evidence>
<evidence type="ECO:0000313" key="3">
    <source>
        <dbReference type="Proteomes" id="UP001152888"/>
    </source>
</evidence>
<comment type="caution">
    <text evidence="2">The sequence shown here is derived from an EMBL/GenBank/DDBJ whole genome shotgun (WGS) entry which is preliminary data.</text>
</comment>
<accession>A0A9P0KTT5</accession>
<keyword evidence="3" id="KW-1185">Reference proteome</keyword>
<proteinExistence type="predicted"/>
<feature type="region of interest" description="Disordered" evidence="1">
    <location>
        <begin position="1"/>
        <end position="24"/>
    </location>
</feature>
<evidence type="ECO:0000256" key="1">
    <source>
        <dbReference type="SAM" id="MobiDB-lite"/>
    </source>
</evidence>
<reference evidence="2" key="1">
    <citation type="submission" date="2022-03" db="EMBL/GenBank/DDBJ databases">
        <authorList>
            <person name="Sayadi A."/>
        </authorList>
    </citation>
    <scope>NUCLEOTIDE SEQUENCE</scope>
</reference>
<dbReference type="Proteomes" id="UP001152888">
    <property type="component" value="Unassembled WGS sequence"/>
</dbReference>
<dbReference type="EMBL" id="CAKOFQ010006911">
    <property type="protein sequence ID" value="CAH1981634.1"/>
    <property type="molecule type" value="Genomic_DNA"/>
</dbReference>